<dbReference type="Proteomes" id="UP000219467">
    <property type="component" value="Unassembled WGS sequence"/>
</dbReference>
<proteinExistence type="predicted"/>
<organism evidence="2 3">
    <name type="scientific">Cereibacter ovatus</name>
    <dbReference type="NCBI Taxonomy" id="439529"/>
    <lineage>
        <taxon>Bacteria</taxon>
        <taxon>Pseudomonadati</taxon>
        <taxon>Pseudomonadota</taxon>
        <taxon>Alphaproteobacteria</taxon>
        <taxon>Rhodobacterales</taxon>
        <taxon>Paracoccaceae</taxon>
        <taxon>Cereibacter</taxon>
    </lineage>
</organism>
<keyword evidence="3" id="KW-1185">Reference proteome</keyword>
<evidence type="ECO:0000313" key="3">
    <source>
        <dbReference type="Proteomes" id="UP000219467"/>
    </source>
</evidence>
<keyword evidence="1" id="KW-0472">Membrane</keyword>
<feature type="transmembrane region" description="Helical" evidence="1">
    <location>
        <begin position="6"/>
        <end position="30"/>
    </location>
</feature>
<reference evidence="3" key="1">
    <citation type="submission" date="2017-08" db="EMBL/GenBank/DDBJ databases">
        <authorList>
            <person name="Varghese N."/>
            <person name="Submissions S."/>
        </authorList>
    </citation>
    <scope>NUCLEOTIDE SEQUENCE [LARGE SCALE GENOMIC DNA]</scope>
    <source>
        <strain evidence="3">JA234</strain>
    </source>
</reference>
<dbReference type="RefSeq" id="WP_097029236.1">
    <property type="nucleotide sequence ID" value="NZ_OAOQ01000002.1"/>
</dbReference>
<feature type="transmembrane region" description="Helical" evidence="1">
    <location>
        <begin position="42"/>
        <end position="62"/>
    </location>
</feature>
<dbReference type="Pfam" id="PF05437">
    <property type="entry name" value="AzlD"/>
    <property type="match status" value="1"/>
</dbReference>
<dbReference type="AlphaFoldDB" id="A0A285CM25"/>
<name>A0A285CM25_9RHOB</name>
<accession>A0A285CM25</accession>
<evidence type="ECO:0000313" key="2">
    <source>
        <dbReference type="EMBL" id="SNX68604.1"/>
    </source>
</evidence>
<protein>
    <submittedName>
        <fullName evidence="2">Branched-subunit amino acid transport protein</fullName>
    </submittedName>
</protein>
<sequence>MIEDTAQVWIVMIVLGLGTFLLRFSFLGMIGSRPMPLWALRLLRYTPVAVLPGLVAPMVLWPTATGGETDPARLAAACAAVAMGLLSRNVFAAIFAGAAALYLTPWLLG</sequence>
<dbReference type="OrthoDB" id="6119856at2"/>
<keyword evidence="1" id="KW-0812">Transmembrane</keyword>
<feature type="transmembrane region" description="Helical" evidence="1">
    <location>
        <begin position="74"/>
        <end position="103"/>
    </location>
</feature>
<keyword evidence="1" id="KW-1133">Transmembrane helix</keyword>
<evidence type="ECO:0000256" key="1">
    <source>
        <dbReference type="SAM" id="Phobius"/>
    </source>
</evidence>
<dbReference type="EMBL" id="OAOQ01000002">
    <property type="protein sequence ID" value="SNX68604.1"/>
    <property type="molecule type" value="Genomic_DNA"/>
</dbReference>
<dbReference type="InterPro" id="IPR008407">
    <property type="entry name" value="Brnchd-chn_aa_trnsp_AzlD"/>
</dbReference>
<gene>
    <name evidence="2" type="ORF">SAMN05878503_102207</name>
</gene>